<keyword evidence="2" id="KW-1185">Reference proteome</keyword>
<reference evidence="1" key="2">
    <citation type="submission" date="2015-06" db="UniProtKB">
        <authorList>
            <consortium name="EnsemblPlants"/>
        </authorList>
    </citation>
    <scope>IDENTIFICATION</scope>
</reference>
<dbReference type="PANTHER" id="PTHR36480">
    <property type="entry name" value="OS06G0118900 PROTEIN-RELATED"/>
    <property type="match status" value="1"/>
</dbReference>
<sequence>MSSAAAPAAGSSSRAAKRYILLGLAATLVAAVVAGLVSAVLSPAAMKFSVVQVEHAFVGRNGPVGMNMTFTIAAATRGKRAGVRYSEVAVDLVHQEDLTLFTRSYSAVARNAGTKLPFKQPQPGNATNITVPLFIGYKDWDNATTGREQLSVQVRATVHFIVGVAKTRAYRIAVLCPLNNSLNTTDPVVLYPNPSSNGTCAEAGLITKYHDPSIQ</sequence>
<dbReference type="AlphaFoldDB" id="A0A0E0PSR7"/>
<protein>
    <recommendedName>
        <fullName evidence="3">Late embryogenesis abundant protein LEA-2 subgroup domain-containing protein</fullName>
    </recommendedName>
</protein>
<reference evidence="2" key="1">
    <citation type="submission" date="2013-06" db="EMBL/GenBank/DDBJ databases">
        <authorList>
            <person name="Zhao Q."/>
        </authorList>
    </citation>
    <scope>NUCLEOTIDE SEQUENCE</scope>
    <source>
        <strain evidence="2">cv. W1943</strain>
    </source>
</reference>
<accession>A0A0E0PSR7</accession>
<evidence type="ECO:0000313" key="2">
    <source>
        <dbReference type="Proteomes" id="UP000008022"/>
    </source>
</evidence>
<proteinExistence type="predicted"/>
<evidence type="ECO:0008006" key="3">
    <source>
        <dbReference type="Google" id="ProtNLM"/>
    </source>
</evidence>
<dbReference type="EnsemblPlants" id="ORUFI06G01250.1">
    <property type="protein sequence ID" value="ORUFI06G01250.1"/>
    <property type="gene ID" value="ORUFI06G01250"/>
</dbReference>
<dbReference type="Gramene" id="ORUFI06G01250.1">
    <property type="protein sequence ID" value="ORUFI06G01250.1"/>
    <property type="gene ID" value="ORUFI06G01250"/>
</dbReference>
<dbReference type="OMA" id="CPLNNSL"/>
<dbReference type="Proteomes" id="UP000008022">
    <property type="component" value="Unassembled WGS sequence"/>
</dbReference>
<organism evidence="1 2">
    <name type="scientific">Oryza rufipogon</name>
    <name type="common">Brownbeard rice</name>
    <name type="synonym">Asian wild rice</name>
    <dbReference type="NCBI Taxonomy" id="4529"/>
    <lineage>
        <taxon>Eukaryota</taxon>
        <taxon>Viridiplantae</taxon>
        <taxon>Streptophyta</taxon>
        <taxon>Embryophyta</taxon>
        <taxon>Tracheophyta</taxon>
        <taxon>Spermatophyta</taxon>
        <taxon>Magnoliopsida</taxon>
        <taxon>Liliopsida</taxon>
        <taxon>Poales</taxon>
        <taxon>Poaceae</taxon>
        <taxon>BOP clade</taxon>
        <taxon>Oryzoideae</taxon>
        <taxon>Oryzeae</taxon>
        <taxon>Oryzinae</taxon>
        <taxon>Oryza</taxon>
    </lineage>
</organism>
<name>A0A0E0PSR7_ORYRU</name>
<evidence type="ECO:0000313" key="1">
    <source>
        <dbReference type="EnsemblPlants" id="ORUFI06G01250.1"/>
    </source>
</evidence>
<dbReference type="HOGENOM" id="CLU_097698_1_0_1"/>
<dbReference type="PANTHER" id="PTHR36480:SF9">
    <property type="entry name" value="OS06G0121700 PROTEIN"/>
    <property type="match status" value="1"/>
</dbReference>